<dbReference type="Gene3D" id="3.40.50.10840">
    <property type="entry name" value="Putative sugar-binding, N-terminal domain"/>
    <property type="match status" value="1"/>
</dbReference>
<organism evidence="2 3">
    <name type="scientific">Rhodoferax koreensis</name>
    <dbReference type="NCBI Taxonomy" id="1842727"/>
    <lineage>
        <taxon>Bacteria</taxon>
        <taxon>Pseudomonadati</taxon>
        <taxon>Pseudomonadota</taxon>
        <taxon>Betaproteobacteria</taxon>
        <taxon>Burkholderiales</taxon>
        <taxon>Comamonadaceae</taxon>
        <taxon>Rhodoferax</taxon>
    </lineage>
</organism>
<evidence type="ECO:0000259" key="1">
    <source>
        <dbReference type="Pfam" id="PF07005"/>
    </source>
</evidence>
<name>A0A1P8JSK0_9BURK</name>
<dbReference type="OrthoDB" id="191465at2"/>
<dbReference type="InterPro" id="IPR042213">
    <property type="entry name" value="NBD_C_sf"/>
</dbReference>
<dbReference type="Gene3D" id="3.40.980.20">
    <property type="entry name" value="Four-carbon acid sugar kinase, nucleotide binding domain"/>
    <property type="match status" value="1"/>
</dbReference>
<keyword evidence="3" id="KW-1185">Reference proteome</keyword>
<evidence type="ECO:0000313" key="2">
    <source>
        <dbReference type="EMBL" id="APW36726.1"/>
    </source>
</evidence>
<protein>
    <recommendedName>
        <fullName evidence="1">Four-carbon acid sugar kinase N-terminal domain-containing protein</fullName>
    </recommendedName>
</protein>
<dbReference type="STRING" id="1842727.RD110_05575"/>
<dbReference type="Pfam" id="PF07005">
    <property type="entry name" value="SBD_N"/>
    <property type="match status" value="1"/>
</dbReference>
<accession>A0A1P8JSK0</accession>
<dbReference type="KEGG" id="rhy:RD110_05575"/>
<gene>
    <name evidence="2" type="ORF">RD110_05575</name>
</gene>
<dbReference type="AlphaFoldDB" id="A0A1P8JSK0"/>
<proteinExistence type="predicted"/>
<dbReference type="InterPro" id="IPR010737">
    <property type="entry name" value="4-carb_acid_sugar_kinase_N"/>
</dbReference>
<dbReference type="InterPro" id="IPR037051">
    <property type="entry name" value="4-carb_acid_sugar_kinase_N_sf"/>
</dbReference>
<dbReference type="SUPFAM" id="SSF142764">
    <property type="entry name" value="YgbK-like"/>
    <property type="match status" value="1"/>
</dbReference>
<sequence>MSFSDRRWRILADDLTGALDTAAAFCGRGDVPVYLAPPSVFGVGPVEAVATGTRDLALGGMAAMLQACLPWFTGPGHRAFKKVDSLLRGNSLAEVAWLLRHGGFDGVVFAPAFPAQGRFTRNGHHWVGQPHAPGVPTDAIRLPDAFASLGLAVHLCQPPDGLPSGGVLMPDVTSDADLARLASLASAIDADRWLWCGSAGLAWALARQAEHAPLAGGGSSPGLTHLVTASRHPVLRGQLQRLEATGVRCEDLASPHPLPAEAAEAALREHTRRLVATLPRPDNLVVVGGDTLLALCRAAGVQGLQAGPGPRGGWGAARLQGGVWHGVTCYSRSGAFGAPDDLSALLATLTVTSTEKEHTA</sequence>
<dbReference type="EMBL" id="CP019236">
    <property type="protein sequence ID" value="APW36726.1"/>
    <property type="molecule type" value="Genomic_DNA"/>
</dbReference>
<dbReference type="RefSeq" id="WP_076197465.1">
    <property type="nucleotide sequence ID" value="NZ_CP019236.1"/>
</dbReference>
<reference evidence="2 3" key="1">
    <citation type="submission" date="2017-01" db="EMBL/GenBank/DDBJ databases">
        <authorList>
            <person name="Mah S.A."/>
            <person name="Swanson W.J."/>
            <person name="Moy G.W."/>
            <person name="Vacquier V.D."/>
        </authorList>
    </citation>
    <scope>NUCLEOTIDE SEQUENCE [LARGE SCALE GENOMIC DNA]</scope>
    <source>
        <strain evidence="2 3">DCY110</strain>
    </source>
</reference>
<evidence type="ECO:0000313" key="3">
    <source>
        <dbReference type="Proteomes" id="UP000186609"/>
    </source>
</evidence>
<feature type="domain" description="Four-carbon acid sugar kinase N-terminal" evidence="1">
    <location>
        <begin position="10"/>
        <end position="129"/>
    </location>
</feature>
<dbReference type="Proteomes" id="UP000186609">
    <property type="component" value="Chromosome"/>
</dbReference>